<sequence length="86" mass="10136">MKEAASEWQAYRQSLQKGQLEEGEKYWNGSWYGNDTIWRTIADLNHILYYANKEGKLQEKRQRKVLIVADMIQGRRHCCSRTSTVA</sequence>
<reference evidence="1 2" key="1">
    <citation type="submission" date="2016-10" db="EMBL/GenBank/DDBJ databases">
        <authorList>
            <person name="de Groot N.N."/>
        </authorList>
    </citation>
    <scope>NUCLEOTIDE SEQUENCE [LARGE SCALE GENOMIC DNA]</scope>
    <source>
        <strain evidence="1 2">L14</strain>
    </source>
</reference>
<evidence type="ECO:0000313" key="2">
    <source>
        <dbReference type="Proteomes" id="UP000183843"/>
    </source>
</evidence>
<dbReference type="AlphaFoldDB" id="A0A1I0YPG3"/>
<dbReference type="EMBL" id="FOJX01000015">
    <property type="protein sequence ID" value="SFB14023.1"/>
    <property type="molecule type" value="Genomic_DNA"/>
</dbReference>
<name>A0A1I0YPG3_SELRU</name>
<dbReference type="Proteomes" id="UP000183843">
    <property type="component" value="Unassembled WGS sequence"/>
</dbReference>
<evidence type="ECO:0000313" key="1">
    <source>
        <dbReference type="EMBL" id="SFB14023.1"/>
    </source>
</evidence>
<accession>A0A1I0YPG3</accession>
<gene>
    <name evidence="1" type="ORF">SAMN05216587_11543</name>
</gene>
<protein>
    <submittedName>
        <fullName evidence="1">Uncharacterized protein</fullName>
    </submittedName>
</protein>
<proteinExistence type="predicted"/>
<organism evidence="1 2">
    <name type="scientific">Selenomonas ruminantium</name>
    <dbReference type="NCBI Taxonomy" id="971"/>
    <lineage>
        <taxon>Bacteria</taxon>
        <taxon>Bacillati</taxon>
        <taxon>Bacillota</taxon>
        <taxon>Negativicutes</taxon>
        <taxon>Selenomonadales</taxon>
        <taxon>Selenomonadaceae</taxon>
        <taxon>Selenomonas</taxon>
    </lineage>
</organism>